<comment type="caution">
    <text evidence="1">The sequence shown here is derived from an EMBL/GenBank/DDBJ whole genome shotgun (WGS) entry which is preliminary data.</text>
</comment>
<accession>A0ABR3MA84</accession>
<dbReference type="EMBL" id="JAYMGO010000014">
    <property type="protein sequence ID" value="KAL1261996.1"/>
    <property type="molecule type" value="Genomic_DNA"/>
</dbReference>
<keyword evidence="2" id="KW-1185">Reference proteome</keyword>
<reference evidence="1 2" key="1">
    <citation type="submission" date="2023-09" db="EMBL/GenBank/DDBJ databases">
        <authorList>
            <person name="Wang M."/>
        </authorList>
    </citation>
    <scope>NUCLEOTIDE SEQUENCE [LARGE SCALE GENOMIC DNA]</scope>
    <source>
        <strain evidence="1">GT-2023</strain>
        <tissue evidence="1">Liver</tissue>
    </source>
</reference>
<protein>
    <submittedName>
        <fullName evidence="1">Uncharacterized protein</fullName>
    </submittedName>
</protein>
<evidence type="ECO:0000313" key="2">
    <source>
        <dbReference type="Proteomes" id="UP001558613"/>
    </source>
</evidence>
<dbReference type="Proteomes" id="UP001558613">
    <property type="component" value="Unassembled WGS sequence"/>
</dbReference>
<name>A0ABR3MA84_9TELE</name>
<evidence type="ECO:0000313" key="1">
    <source>
        <dbReference type="EMBL" id="KAL1261996.1"/>
    </source>
</evidence>
<gene>
    <name evidence="1" type="ORF">QQF64_007261</name>
</gene>
<sequence length="165" mass="19144">MIQALDPCQHRYLRCFLRRGLSVTPVAGELEHAWGWFLRGSCQPVGEERVDKRNLCLCPCLFVCKQRQGQRHQNTRNSKQMTQMKSSLASVKGTEFTTHLSANKHPPREPFVLHLRPHWPENEERGQTQGRLQSSNCQIRKQPSGWTRPFVCCRLNQTGWRPQAP</sequence>
<proteinExistence type="predicted"/>
<organism evidence="1 2">
    <name type="scientific">Cirrhinus molitorella</name>
    <name type="common">mud carp</name>
    <dbReference type="NCBI Taxonomy" id="172907"/>
    <lineage>
        <taxon>Eukaryota</taxon>
        <taxon>Metazoa</taxon>
        <taxon>Chordata</taxon>
        <taxon>Craniata</taxon>
        <taxon>Vertebrata</taxon>
        <taxon>Euteleostomi</taxon>
        <taxon>Actinopterygii</taxon>
        <taxon>Neopterygii</taxon>
        <taxon>Teleostei</taxon>
        <taxon>Ostariophysi</taxon>
        <taxon>Cypriniformes</taxon>
        <taxon>Cyprinidae</taxon>
        <taxon>Labeoninae</taxon>
        <taxon>Labeonini</taxon>
        <taxon>Cirrhinus</taxon>
    </lineage>
</organism>